<evidence type="ECO:0000256" key="12">
    <source>
        <dbReference type="SAM" id="MobiDB-lite"/>
    </source>
</evidence>
<evidence type="ECO:0000313" key="15">
    <source>
        <dbReference type="Proteomes" id="UP000006727"/>
    </source>
</evidence>
<accession>A0A7I4END9</accession>
<evidence type="ECO:0000256" key="5">
    <source>
        <dbReference type="ARBA" id="ARBA00022723"/>
    </source>
</evidence>
<dbReference type="FunFam" id="3.40.50.450:FF:000002">
    <property type="entry name" value="ATP-dependent 6-phosphofructokinase"/>
    <property type="match status" value="1"/>
</dbReference>
<keyword evidence="10" id="KW-0324">Glycolysis</keyword>
<dbReference type="InterPro" id="IPR000023">
    <property type="entry name" value="Phosphofructokinase_dom"/>
</dbReference>
<evidence type="ECO:0000256" key="3">
    <source>
        <dbReference type="ARBA" id="ARBA00022533"/>
    </source>
</evidence>
<dbReference type="PANTHER" id="PTHR45770">
    <property type="entry name" value="ATP-DEPENDENT 6-PHOSPHOFRUCTOKINASE 1"/>
    <property type="match status" value="1"/>
</dbReference>
<dbReference type="Gramene" id="Pp3c9_4650V3.5">
    <property type="protein sequence ID" value="Pp3c9_4650V3.5"/>
    <property type="gene ID" value="Pp3c9_4650"/>
</dbReference>
<feature type="domain" description="Phosphofructokinase" evidence="13">
    <location>
        <begin position="169"/>
        <end position="471"/>
    </location>
</feature>
<dbReference type="RefSeq" id="XP_024384117.1">
    <property type="nucleotide sequence ID" value="XM_024528349.2"/>
</dbReference>
<evidence type="ECO:0000313" key="14">
    <source>
        <dbReference type="EnsemblPlants" id="Pp3c9_4650V3.5"/>
    </source>
</evidence>
<dbReference type="InParanoid" id="A0A7I4END9"/>
<evidence type="ECO:0000256" key="1">
    <source>
        <dbReference type="ARBA" id="ARBA00001946"/>
    </source>
</evidence>
<dbReference type="EMBL" id="ABEU02000009">
    <property type="status" value="NOT_ANNOTATED_CDS"/>
    <property type="molecule type" value="Genomic_DNA"/>
</dbReference>
<dbReference type="InterPro" id="IPR035966">
    <property type="entry name" value="PKF_sf"/>
</dbReference>
<evidence type="ECO:0000256" key="8">
    <source>
        <dbReference type="ARBA" id="ARBA00022840"/>
    </source>
</evidence>
<evidence type="ECO:0000259" key="13">
    <source>
        <dbReference type="Pfam" id="PF00365"/>
    </source>
</evidence>
<reference evidence="14 15" key="2">
    <citation type="journal article" date="2018" name="Plant J.">
        <title>The Physcomitrella patens chromosome-scale assembly reveals moss genome structure and evolution.</title>
        <authorList>
            <person name="Lang D."/>
            <person name="Ullrich K.K."/>
            <person name="Murat F."/>
            <person name="Fuchs J."/>
            <person name="Jenkins J."/>
            <person name="Haas F.B."/>
            <person name="Piednoel M."/>
            <person name="Gundlach H."/>
            <person name="Van Bel M."/>
            <person name="Meyberg R."/>
            <person name="Vives C."/>
            <person name="Morata J."/>
            <person name="Symeonidi A."/>
            <person name="Hiss M."/>
            <person name="Muchero W."/>
            <person name="Kamisugi Y."/>
            <person name="Saleh O."/>
            <person name="Blanc G."/>
            <person name="Decker E.L."/>
            <person name="van Gessel N."/>
            <person name="Grimwood J."/>
            <person name="Hayes R.D."/>
            <person name="Graham S.W."/>
            <person name="Gunter L.E."/>
            <person name="McDaniel S.F."/>
            <person name="Hoernstein S.N.W."/>
            <person name="Larsson A."/>
            <person name="Li F.W."/>
            <person name="Perroud P.F."/>
            <person name="Phillips J."/>
            <person name="Ranjan P."/>
            <person name="Rokshar D.S."/>
            <person name="Rothfels C.J."/>
            <person name="Schneider L."/>
            <person name="Shu S."/>
            <person name="Stevenson D.W."/>
            <person name="Thummler F."/>
            <person name="Tillich M."/>
            <person name="Villarreal Aguilar J.C."/>
            <person name="Widiez T."/>
            <person name="Wong G.K."/>
            <person name="Wymore A."/>
            <person name="Zhang Y."/>
            <person name="Zimmer A.D."/>
            <person name="Quatrano R.S."/>
            <person name="Mayer K.F.X."/>
            <person name="Goodstein D."/>
            <person name="Casacuberta J.M."/>
            <person name="Vandepoele K."/>
            <person name="Reski R."/>
            <person name="Cuming A.C."/>
            <person name="Tuskan G.A."/>
            <person name="Maumus F."/>
            <person name="Salse J."/>
            <person name="Schmutz J."/>
            <person name="Rensing S.A."/>
        </authorList>
    </citation>
    <scope>NUCLEOTIDE SEQUENCE [LARGE SCALE GENOMIC DNA]</scope>
    <source>
        <strain evidence="14 15">cv. Gransden 2004</strain>
    </source>
</reference>
<dbReference type="SUPFAM" id="SSF53784">
    <property type="entry name" value="Phosphofructokinase"/>
    <property type="match status" value="1"/>
</dbReference>
<dbReference type="GO" id="GO:0005737">
    <property type="term" value="C:cytoplasm"/>
    <property type="evidence" value="ECO:0000318"/>
    <property type="project" value="GO_Central"/>
</dbReference>
<dbReference type="GO" id="GO:0005524">
    <property type="term" value="F:ATP binding"/>
    <property type="evidence" value="ECO:0007669"/>
    <property type="project" value="UniProtKB-KW"/>
</dbReference>
<evidence type="ECO:0000256" key="10">
    <source>
        <dbReference type="ARBA" id="ARBA00023152"/>
    </source>
</evidence>
<dbReference type="EnsemblPlants" id="Pp3c9_4650V3.5">
    <property type="protein sequence ID" value="Pp3c9_4650V3.5"/>
    <property type="gene ID" value="Pp3c9_4650"/>
</dbReference>
<dbReference type="GO" id="GO:0003872">
    <property type="term" value="F:6-phosphofructokinase activity"/>
    <property type="evidence" value="ECO:0000318"/>
    <property type="project" value="GO_Central"/>
</dbReference>
<gene>
    <name evidence="14" type="primary">LOC112286452</name>
</gene>
<dbReference type="Proteomes" id="UP000006727">
    <property type="component" value="Chromosome 9"/>
</dbReference>
<reference evidence="14 15" key="1">
    <citation type="journal article" date="2008" name="Science">
        <title>The Physcomitrella genome reveals evolutionary insights into the conquest of land by plants.</title>
        <authorList>
            <person name="Rensing S."/>
            <person name="Lang D."/>
            <person name="Zimmer A."/>
            <person name="Terry A."/>
            <person name="Salamov A."/>
            <person name="Shapiro H."/>
            <person name="Nishiyama T."/>
            <person name="Perroud P.-F."/>
            <person name="Lindquist E."/>
            <person name="Kamisugi Y."/>
            <person name="Tanahashi T."/>
            <person name="Sakakibara K."/>
            <person name="Fujita T."/>
            <person name="Oishi K."/>
            <person name="Shin-I T."/>
            <person name="Kuroki Y."/>
            <person name="Toyoda A."/>
            <person name="Suzuki Y."/>
            <person name="Hashimoto A."/>
            <person name="Yamaguchi K."/>
            <person name="Sugano A."/>
            <person name="Kohara Y."/>
            <person name="Fujiyama A."/>
            <person name="Anterola A."/>
            <person name="Aoki S."/>
            <person name="Ashton N."/>
            <person name="Barbazuk W.B."/>
            <person name="Barker E."/>
            <person name="Bennetzen J."/>
            <person name="Bezanilla M."/>
            <person name="Blankenship R."/>
            <person name="Cho S.H."/>
            <person name="Dutcher S."/>
            <person name="Estelle M."/>
            <person name="Fawcett J.A."/>
            <person name="Gundlach H."/>
            <person name="Hanada K."/>
            <person name="Heyl A."/>
            <person name="Hicks K.A."/>
            <person name="Hugh J."/>
            <person name="Lohr M."/>
            <person name="Mayer K."/>
            <person name="Melkozernov A."/>
            <person name="Murata T."/>
            <person name="Nelson D."/>
            <person name="Pils B."/>
            <person name="Prigge M."/>
            <person name="Reiss B."/>
            <person name="Renner T."/>
            <person name="Rombauts S."/>
            <person name="Rushton P."/>
            <person name="Sanderfoot A."/>
            <person name="Schween G."/>
            <person name="Shiu S.-H."/>
            <person name="Stueber K."/>
            <person name="Theodoulou F.L."/>
            <person name="Tu H."/>
            <person name="Van de Peer Y."/>
            <person name="Verrier P.J."/>
            <person name="Waters E."/>
            <person name="Wood A."/>
            <person name="Yang L."/>
            <person name="Cove D."/>
            <person name="Cuming A."/>
            <person name="Hasebe M."/>
            <person name="Lucas S."/>
            <person name="Mishler D.B."/>
            <person name="Reski R."/>
            <person name="Grigoriev I."/>
            <person name="Quatrano R.S."/>
            <person name="Boore J.L."/>
        </authorList>
    </citation>
    <scope>NUCLEOTIDE SEQUENCE [LARGE SCALE GENOMIC DNA]</scope>
    <source>
        <strain evidence="14 15">cv. Gransden 2004</strain>
    </source>
</reference>
<reference evidence="14" key="3">
    <citation type="submission" date="2020-12" db="UniProtKB">
        <authorList>
            <consortium name="EnsemblPlants"/>
        </authorList>
    </citation>
    <scope>IDENTIFICATION</scope>
</reference>
<dbReference type="PRINTS" id="PR00476">
    <property type="entry name" value="PHFRCTKINASE"/>
</dbReference>
<dbReference type="UniPathway" id="UPA00109">
    <property type="reaction ID" value="UER00182"/>
</dbReference>
<evidence type="ECO:0000256" key="11">
    <source>
        <dbReference type="ARBA" id="ARBA00048070"/>
    </source>
</evidence>
<keyword evidence="15" id="KW-1185">Reference proteome</keyword>
<evidence type="ECO:0000256" key="9">
    <source>
        <dbReference type="ARBA" id="ARBA00022842"/>
    </source>
</evidence>
<keyword evidence="3" id="KW-0021">Allosteric enzyme</keyword>
<comment type="function">
    <text evidence="2">Catalyzes the phosphorylation of D-fructose 6-phosphate to fructose 1,6-bisphosphate by ATP, the first committing step of glycolysis.</text>
</comment>
<dbReference type="GO" id="GO:0006002">
    <property type="term" value="P:fructose 6-phosphate metabolic process"/>
    <property type="evidence" value="ECO:0007669"/>
    <property type="project" value="InterPro"/>
</dbReference>
<keyword evidence="9" id="KW-0460">Magnesium</keyword>
<dbReference type="GeneID" id="112286452"/>
<dbReference type="OrthoDB" id="537915at2759"/>
<dbReference type="Pfam" id="PF00365">
    <property type="entry name" value="PFK"/>
    <property type="match status" value="1"/>
</dbReference>
<dbReference type="AlphaFoldDB" id="A0A7I4END9"/>
<evidence type="ECO:0000256" key="6">
    <source>
        <dbReference type="ARBA" id="ARBA00022741"/>
    </source>
</evidence>
<dbReference type="InterPro" id="IPR050929">
    <property type="entry name" value="PFKA"/>
</dbReference>
<dbReference type="NCBIfam" id="NF005301">
    <property type="entry name" value="PRK06830.1"/>
    <property type="match status" value="1"/>
</dbReference>
<proteinExistence type="predicted"/>
<name>A0A7I4END9_PHYPA</name>
<evidence type="ECO:0000256" key="2">
    <source>
        <dbReference type="ARBA" id="ARBA00002659"/>
    </source>
</evidence>
<dbReference type="Gene3D" id="3.40.50.450">
    <property type="match status" value="1"/>
</dbReference>
<keyword evidence="5" id="KW-0479">Metal-binding</keyword>
<protein>
    <recommendedName>
        <fullName evidence="13">Phosphofructokinase domain-containing protein</fullName>
    </recommendedName>
</protein>
<feature type="region of interest" description="Disordered" evidence="12">
    <location>
        <begin position="534"/>
        <end position="559"/>
    </location>
</feature>
<keyword evidence="8" id="KW-0067">ATP-binding</keyword>
<evidence type="ECO:0000256" key="7">
    <source>
        <dbReference type="ARBA" id="ARBA00022777"/>
    </source>
</evidence>
<dbReference type="GO" id="GO:0046872">
    <property type="term" value="F:metal ion binding"/>
    <property type="evidence" value="ECO:0007669"/>
    <property type="project" value="UniProtKB-KW"/>
</dbReference>
<dbReference type="KEGG" id="ppp:112286452"/>
<organism evidence="14 15">
    <name type="scientific">Physcomitrium patens</name>
    <name type="common">Spreading-leaved earth moss</name>
    <name type="synonym">Physcomitrella patens</name>
    <dbReference type="NCBI Taxonomy" id="3218"/>
    <lineage>
        <taxon>Eukaryota</taxon>
        <taxon>Viridiplantae</taxon>
        <taxon>Streptophyta</taxon>
        <taxon>Embryophyta</taxon>
        <taxon>Bryophyta</taxon>
        <taxon>Bryophytina</taxon>
        <taxon>Bryopsida</taxon>
        <taxon>Funariidae</taxon>
        <taxon>Funariales</taxon>
        <taxon>Funariaceae</taxon>
        <taxon>Physcomitrium</taxon>
    </lineage>
</organism>
<comment type="cofactor">
    <cofactor evidence="1">
        <name>Mg(2+)</name>
        <dbReference type="ChEBI" id="CHEBI:18420"/>
    </cofactor>
</comment>
<evidence type="ECO:0000256" key="4">
    <source>
        <dbReference type="ARBA" id="ARBA00022679"/>
    </source>
</evidence>
<keyword evidence="4" id="KW-0808">Transferase</keyword>
<dbReference type="InterPro" id="IPR022953">
    <property type="entry name" value="ATP_PFK"/>
</dbReference>
<keyword evidence="6" id="KW-0547">Nucleotide-binding</keyword>
<keyword evidence="7" id="KW-0418">Kinase</keyword>
<comment type="catalytic activity">
    <reaction evidence="11">
        <text>beta-D-fructose 6-phosphate + ATP = beta-D-fructose 1,6-bisphosphate + ADP + H(+)</text>
        <dbReference type="Rhea" id="RHEA:16109"/>
        <dbReference type="ChEBI" id="CHEBI:15378"/>
        <dbReference type="ChEBI" id="CHEBI:30616"/>
        <dbReference type="ChEBI" id="CHEBI:32966"/>
        <dbReference type="ChEBI" id="CHEBI:57634"/>
        <dbReference type="ChEBI" id="CHEBI:456216"/>
        <dbReference type="EC" id="2.7.1.11"/>
    </reaction>
</comment>
<sequence length="559" mass="60992">MVGFFSCFRRGSSGASNPQAFHFSPPFNDPFALPHISDRLIMPAIESNYRTKSGFGCSSFEILSDNLGSFCSSVTVGLIDRHPDGAAANCCDRGNSIEGSASPKVDANDMRRIYVHDDDRVLVKIVHFGHPSSVGIEYDENGNWQFRPLWARRAGPRAWIYFNPEQVKAAIVTCGGLCPGLNDVIRQVVFTLETYGVNHILGIQYGFKGFVDKNYPPIKLSRKLVKTINMEGGSFLGVSRGCPPLKDIVDRLEEWNINMFYVIGGNGSHAGATAIYEQCEKRKMKMVVVGIPKTIDNDIEILDKTFGFDTAVEEAQRAINAAYTEASSAYNGVGIVKLMGRQSGYITMYATIASGQVDIVLIPEVTFTMGGKHGVLEYMKQKIELNGICVVVVAEGAGQDLLEGVGGLDASGNPILGDFGKWFTGKVKEFFATQKIPIDAKYIDPTYMIRARVCNSGDHIFCSILGQNAVHGAFAGYTNITIGVVNTHYCFLPIPIVIKKPRMVDPNSVMYHRCVTSTGQPDFNAPLRVPQLATSPAGKQGSLQPHPPPSRGSIPRGRL</sequence>